<dbReference type="SUPFAM" id="SSF46785">
    <property type="entry name" value="Winged helix' DNA-binding domain"/>
    <property type="match status" value="1"/>
</dbReference>
<name>A0A6I3U8S3_STREE</name>
<protein>
    <submittedName>
        <fullName evidence="1">MarR family transcriptional regulator</fullName>
    </submittedName>
</protein>
<dbReference type="InterPro" id="IPR036388">
    <property type="entry name" value="WH-like_DNA-bd_sf"/>
</dbReference>
<dbReference type="Proteomes" id="UP000469505">
    <property type="component" value="Unassembled WGS sequence"/>
</dbReference>
<accession>A0A6I3U8S3</accession>
<sequence>EEKNCGLLSRRCCDQDRRASFICLTDEGQTTLAYLQKAVEERLETSLDFIS</sequence>
<proteinExistence type="predicted"/>
<gene>
    <name evidence="1" type="ORF">GM543_12625</name>
</gene>
<dbReference type="EMBL" id="WNHX01000527">
    <property type="protein sequence ID" value="MTV88309.1"/>
    <property type="molecule type" value="Genomic_DNA"/>
</dbReference>
<feature type="non-terminal residue" evidence="1">
    <location>
        <position position="1"/>
    </location>
</feature>
<dbReference type="AlphaFoldDB" id="A0A6I3U8S3"/>
<evidence type="ECO:0000313" key="1">
    <source>
        <dbReference type="EMBL" id="MTV88309.1"/>
    </source>
</evidence>
<evidence type="ECO:0000313" key="2">
    <source>
        <dbReference type="Proteomes" id="UP000469505"/>
    </source>
</evidence>
<dbReference type="Gene3D" id="1.10.10.10">
    <property type="entry name" value="Winged helix-like DNA-binding domain superfamily/Winged helix DNA-binding domain"/>
    <property type="match status" value="1"/>
</dbReference>
<dbReference type="InterPro" id="IPR036390">
    <property type="entry name" value="WH_DNA-bd_sf"/>
</dbReference>
<organism evidence="1 2">
    <name type="scientific">Streptococcus pneumoniae</name>
    <dbReference type="NCBI Taxonomy" id="1313"/>
    <lineage>
        <taxon>Bacteria</taxon>
        <taxon>Bacillati</taxon>
        <taxon>Bacillota</taxon>
        <taxon>Bacilli</taxon>
        <taxon>Lactobacillales</taxon>
        <taxon>Streptococcaceae</taxon>
        <taxon>Streptococcus</taxon>
    </lineage>
</organism>
<comment type="caution">
    <text evidence="1">The sequence shown here is derived from an EMBL/GenBank/DDBJ whole genome shotgun (WGS) entry which is preliminary data.</text>
</comment>
<reference evidence="1 2" key="1">
    <citation type="submission" date="2019-11" db="EMBL/GenBank/DDBJ databases">
        <title>Growth characteristics of pneumococcus vary with the chemical composition of the capsule and with environmental conditions.</title>
        <authorList>
            <person name="Tothpal A."/>
            <person name="Desobry K."/>
            <person name="Joshi S."/>
            <person name="Wyllie A.L."/>
            <person name="Weinberger D.M."/>
        </authorList>
    </citation>
    <scope>NUCLEOTIDE SEQUENCE [LARGE SCALE GENOMIC DNA]</scope>
    <source>
        <strain evidence="2">pnumococcus35B</strain>
    </source>
</reference>